<evidence type="ECO:0000256" key="1">
    <source>
        <dbReference type="SAM" id="MobiDB-lite"/>
    </source>
</evidence>
<dbReference type="AlphaFoldDB" id="A0A9P8QIN2"/>
<name>A0A9P8QIN2_WICPI</name>
<dbReference type="EMBL" id="JAEUBG010000004">
    <property type="protein sequence ID" value="KAH3689004.1"/>
    <property type="molecule type" value="Genomic_DNA"/>
</dbReference>
<reference evidence="2" key="1">
    <citation type="journal article" date="2021" name="Open Biol.">
        <title>Shared evolutionary footprints suggest mitochondrial oxidative damage underlies multiple complex I losses in fungi.</title>
        <authorList>
            <person name="Schikora-Tamarit M.A."/>
            <person name="Marcet-Houben M."/>
            <person name="Nosek J."/>
            <person name="Gabaldon T."/>
        </authorList>
    </citation>
    <scope>NUCLEOTIDE SEQUENCE</scope>
    <source>
        <strain evidence="2">CBS2887</strain>
    </source>
</reference>
<organism evidence="2 3">
    <name type="scientific">Wickerhamomyces pijperi</name>
    <name type="common">Yeast</name>
    <name type="synonym">Pichia pijperi</name>
    <dbReference type="NCBI Taxonomy" id="599730"/>
    <lineage>
        <taxon>Eukaryota</taxon>
        <taxon>Fungi</taxon>
        <taxon>Dikarya</taxon>
        <taxon>Ascomycota</taxon>
        <taxon>Saccharomycotina</taxon>
        <taxon>Saccharomycetes</taxon>
        <taxon>Phaffomycetales</taxon>
        <taxon>Wickerhamomycetaceae</taxon>
        <taxon>Wickerhamomyces</taxon>
    </lineage>
</organism>
<feature type="region of interest" description="Disordered" evidence="1">
    <location>
        <begin position="14"/>
        <end position="33"/>
    </location>
</feature>
<keyword evidence="3" id="KW-1185">Reference proteome</keyword>
<comment type="caution">
    <text evidence="2">The sequence shown here is derived from an EMBL/GenBank/DDBJ whole genome shotgun (WGS) entry which is preliminary data.</text>
</comment>
<evidence type="ECO:0000313" key="2">
    <source>
        <dbReference type="EMBL" id="KAH3689004.1"/>
    </source>
</evidence>
<protein>
    <submittedName>
        <fullName evidence="2">Uncharacterized protein</fullName>
    </submittedName>
</protein>
<reference evidence="2" key="2">
    <citation type="submission" date="2021-01" db="EMBL/GenBank/DDBJ databases">
        <authorList>
            <person name="Schikora-Tamarit M.A."/>
        </authorList>
    </citation>
    <scope>NUCLEOTIDE SEQUENCE</scope>
    <source>
        <strain evidence="2">CBS2887</strain>
    </source>
</reference>
<dbReference type="Proteomes" id="UP000774326">
    <property type="component" value="Unassembled WGS sequence"/>
</dbReference>
<gene>
    <name evidence="2" type="ORF">WICPIJ_000003</name>
</gene>
<sequence>MIKMRRMLSRIDNPTKLTGEDNKLAMATRNPRSDGVDQKIDVLFADVDRGTVVNQNFSDKADLGCIVCGVESLQAYGGQSVEININKRRTGVFID</sequence>
<proteinExistence type="predicted"/>
<accession>A0A9P8QIN2</accession>
<evidence type="ECO:0000313" key="3">
    <source>
        <dbReference type="Proteomes" id="UP000774326"/>
    </source>
</evidence>